<accession>A0AAV2CQL6</accession>
<evidence type="ECO:0000256" key="1">
    <source>
        <dbReference type="ARBA" id="ARBA00008682"/>
    </source>
</evidence>
<dbReference type="EMBL" id="OZ034814">
    <property type="protein sequence ID" value="CAL1358857.1"/>
    <property type="molecule type" value="Genomic_DNA"/>
</dbReference>
<dbReference type="InterPro" id="IPR001223">
    <property type="entry name" value="Glyco_hydro18_cat"/>
</dbReference>
<organism evidence="8 9">
    <name type="scientific">Linum trigynum</name>
    <dbReference type="NCBI Taxonomy" id="586398"/>
    <lineage>
        <taxon>Eukaryota</taxon>
        <taxon>Viridiplantae</taxon>
        <taxon>Streptophyta</taxon>
        <taxon>Embryophyta</taxon>
        <taxon>Tracheophyta</taxon>
        <taxon>Spermatophyta</taxon>
        <taxon>Magnoliopsida</taxon>
        <taxon>eudicotyledons</taxon>
        <taxon>Gunneridae</taxon>
        <taxon>Pentapetalae</taxon>
        <taxon>rosids</taxon>
        <taxon>fabids</taxon>
        <taxon>Malpighiales</taxon>
        <taxon>Linaceae</taxon>
        <taxon>Linum</taxon>
    </lineage>
</organism>
<dbReference type="CDD" id="cd02879">
    <property type="entry name" value="GH18_plant_chitinase_class_V"/>
    <property type="match status" value="1"/>
</dbReference>
<dbReference type="Proteomes" id="UP001497516">
    <property type="component" value="Chromosome 10"/>
</dbReference>
<dbReference type="PANTHER" id="PTHR11177">
    <property type="entry name" value="CHITINASE"/>
    <property type="match status" value="1"/>
</dbReference>
<dbReference type="InterPro" id="IPR029070">
    <property type="entry name" value="Chitinase_insertion_sf"/>
</dbReference>
<dbReference type="GO" id="GO:0006032">
    <property type="term" value="P:chitin catabolic process"/>
    <property type="evidence" value="ECO:0007669"/>
    <property type="project" value="TreeGrafter"/>
</dbReference>
<gene>
    <name evidence="8" type="ORF">LTRI10_LOCUS6382</name>
</gene>
<dbReference type="Pfam" id="PF00704">
    <property type="entry name" value="Glyco_hydro_18"/>
    <property type="match status" value="1"/>
</dbReference>
<feature type="chain" id="PRO_5043740920" description="GH18 domain-containing protein" evidence="6">
    <location>
        <begin position="26"/>
        <end position="373"/>
    </location>
</feature>
<evidence type="ECO:0000259" key="7">
    <source>
        <dbReference type="PROSITE" id="PS51910"/>
    </source>
</evidence>
<keyword evidence="2 6" id="KW-0732">Signal</keyword>
<name>A0AAV2CQL6_9ROSI</name>
<evidence type="ECO:0000256" key="4">
    <source>
        <dbReference type="ARBA" id="ARBA00023180"/>
    </source>
</evidence>
<evidence type="ECO:0000313" key="8">
    <source>
        <dbReference type="EMBL" id="CAL1358857.1"/>
    </source>
</evidence>
<evidence type="ECO:0000256" key="3">
    <source>
        <dbReference type="ARBA" id="ARBA00022801"/>
    </source>
</evidence>
<dbReference type="SUPFAM" id="SSF54556">
    <property type="entry name" value="Chitinase insertion domain"/>
    <property type="match status" value="1"/>
</dbReference>
<keyword evidence="5" id="KW-0326">Glycosidase</keyword>
<evidence type="ECO:0000256" key="2">
    <source>
        <dbReference type="ARBA" id="ARBA00022729"/>
    </source>
</evidence>
<reference evidence="8 9" key="1">
    <citation type="submission" date="2024-04" db="EMBL/GenBank/DDBJ databases">
        <authorList>
            <person name="Fracassetti M."/>
        </authorList>
    </citation>
    <scope>NUCLEOTIDE SEQUENCE [LARGE SCALE GENOMIC DNA]</scope>
</reference>
<dbReference type="GO" id="GO:0005975">
    <property type="term" value="P:carbohydrate metabolic process"/>
    <property type="evidence" value="ECO:0007669"/>
    <property type="project" value="InterPro"/>
</dbReference>
<keyword evidence="9" id="KW-1185">Reference proteome</keyword>
<sequence length="373" mass="40290">MAPSKLITMFISTVLLVLLLRPAAAQAPSVVRGGYWFPESGFAASAINSRLFTHLFCAFAAVDSGTYRVTISSANQPQFSSFTQTVQRQNPSVKTLLSIAGGSANLATLAAMASQPGRRKAFIDSSISLARQYNFHGLDLDWEYPSDTTQMANFGALLTEWRAAVAAEARSSGKQPLLLTAAVLYLPYYYSSAVPYPIRTISNSLDWINLMAYDFYGPGWSPTTTGPPAALYNPGRRESGDNGVNSWTQSGLPAKKIVLGMPFYGWSWRLADAGKNGLFSPANGKALAGEGSAGYNQINSFIAQNRATKVFNSTVVSDYCYSGTTWIGYDDVQSVSTKVAYAKRKGLLGYFAWHVGADDNWALSTRASQAWGA</sequence>
<proteinExistence type="inferred from homology"/>
<feature type="signal peptide" evidence="6">
    <location>
        <begin position="1"/>
        <end position="25"/>
    </location>
</feature>
<dbReference type="SUPFAM" id="SSF51445">
    <property type="entry name" value="(Trans)glycosidases"/>
    <property type="match status" value="1"/>
</dbReference>
<dbReference type="FunFam" id="3.10.50.10:FF:000003">
    <property type="entry name" value="Class V chitinase CHIT5b"/>
    <property type="match status" value="1"/>
</dbReference>
<dbReference type="FunFam" id="3.20.20.80:FF:000091">
    <property type="entry name" value="Class V chitinase CHIT5"/>
    <property type="match status" value="1"/>
</dbReference>
<evidence type="ECO:0000256" key="5">
    <source>
        <dbReference type="ARBA" id="ARBA00023295"/>
    </source>
</evidence>
<comment type="similarity">
    <text evidence="1">Belongs to the glycosyl hydrolase 18 family. Chitinase class V subfamily.</text>
</comment>
<dbReference type="GO" id="GO:0004568">
    <property type="term" value="F:chitinase activity"/>
    <property type="evidence" value="ECO:0007669"/>
    <property type="project" value="TreeGrafter"/>
</dbReference>
<dbReference type="GO" id="GO:0008061">
    <property type="term" value="F:chitin binding"/>
    <property type="evidence" value="ECO:0007669"/>
    <property type="project" value="InterPro"/>
</dbReference>
<dbReference type="InterPro" id="IPR017853">
    <property type="entry name" value="GH"/>
</dbReference>
<dbReference type="AlphaFoldDB" id="A0AAV2CQL6"/>
<dbReference type="InterPro" id="IPR011583">
    <property type="entry name" value="Chitinase_II/V-like_cat"/>
</dbReference>
<dbReference type="Gene3D" id="3.20.20.80">
    <property type="entry name" value="Glycosidases"/>
    <property type="match status" value="1"/>
</dbReference>
<keyword evidence="3" id="KW-0378">Hydrolase</keyword>
<keyword evidence="4" id="KW-0325">Glycoprotein</keyword>
<dbReference type="GO" id="GO:0005576">
    <property type="term" value="C:extracellular region"/>
    <property type="evidence" value="ECO:0007669"/>
    <property type="project" value="TreeGrafter"/>
</dbReference>
<protein>
    <recommendedName>
        <fullName evidence="7">GH18 domain-containing protein</fullName>
    </recommendedName>
</protein>
<feature type="domain" description="GH18" evidence="7">
    <location>
        <begin position="30"/>
        <end position="373"/>
    </location>
</feature>
<dbReference type="PROSITE" id="PS51910">
    <property type="entry name" value="GH18_2"/>
    <property type="match status" value="1"/>
</dbReference>
<dbReference type="PANTHER" id="PTHR11177:SF383">
    <property type="entry name" value="GLYCOSYL HYDROLASE FAMILY PROTEIN WITH CHITINASE INSERTION DOMAIN-CONTAINING PROTEIN"/>
    <property type="match status" value="1"/>
</dbReference>
<dbReference type="InterPro" id="IPR050314">
    <property type="entry name" value="Glycosyl_Hydrlase_18"/>
</dbReference>
<dbReference type="Gene3D" id="3.10.50.10">
    <property type="match status" value="1"/>
</dbReference>
<evidence type="ECO:0000313" key="9">
    <source>
        <dbReference type="Proteomes" id="UP001497516"/>
    </source>
</evidence>
<evidence type="ECO:0000256" key="6">
    <source>
        <dbReference type="SAM" id="SignalP"/>
    </source>
</evidence>
<dbReference type="SMART" id="SM00636">
    <property type="entry name" value="Glyco_18"/>
    <property type="match status" value="1"/>
</dbReference>